<reference evidence="1" key="1">
    <citation type="submission" date="2023-07" db="EMBL/GenBank/DDBJ databases">
        <title>Two novel species in the genus Flavivirga.</title>
        <authorList>
            <person name="Kwon K."/>
        </authorList>
    </citation>
    <scope>NUCLEOTIDE SEQUENCE</scope>
    <source>
        <strain evidence="1">KCTC 52353</strain>
    </source>
</reference>
<organism evidence="1 2">
    <name type="scientific">Flavivirga aquimarina</name>
    <dbReference type="NCBI Taxonomy" id="2027862"/>
    <lineage>
        <taxon>Bacteria</taxon>
        <taxon>Pseudomonadati</taxon>
        <taxon>Bacteroidota</taxon>
        <taxon>Flavobacteriia</taxon>
        <taxon>Flavobacteriales</taxon>
        <taxon>Flavobacteriaceae</taxon>
        <taxon>Flavivirga</taxon>
    </lineage>
</organism>
<evidence type="ECO:0000313" key="2">
    <source>
        <dbReference type="Proteomes" id="UP001176883"/>
    </source>
</evidence>
<evidence type="ECO:0000313" key="1">
    <source>
        <dbReference type="EMBL" id="MDO5970412.1"/>
    </source>
</evidence>
<gene>
    <name evidence="1" type="ORF">Q4Q35_11410</name>
</gene>
<comment type="caution">
    <text evidence="1">The sequence shown here is derived from an EMBL/GenBank/DDBJ whole genome shotgun (WGS) entry which is preliminary data.</text>
</comment>
<sequence>MKTHIFLFTLSNFNANTTSNRDDITETTDDIVVTLSGGSGLDLFPVSPIGGDGCPNIISVGFNIDVISFVVKASEIEFDYLSVNSFQTKPDADDPDSVSYMLNVKDVSGFKLMEIYDEFGQMVLQGKNKRGAVSRLAKGMYFFKDLQFSRKQK</sequence>
<dbReference type="EMBL" id="JAUOEK010000120">
    <property type="protein sequence ID" value="MDO5970412.1"/>
    <property type="molecule type" value="Genomic_DNA"/>
</dbReference>
<accession>A0ABT8WB88</accession>
<protein>
    <recommendedName>
        <fullName evidence="3">Secretion system C-terminal sorting domain-containing protein</fullName>
    </recommendedName>
</protein>
<evidence type="ECO:0008006" key="3">
    <source>
        <dbReference type="Google" id="ProtNLM"/>
    </source>
</evidence>
<dbReference type="Proteomes" id="UP001176883">
    <property type="component" value="Unassembled WGS sequence"/>
</dbReference>
<keyword evidence="2" id="KW-1185">Reference proteome</keyword>
<proteinExistence type="predicted"/>
<dbReference type="RefSeq" id="WP_303278102.1">
    <property type="nucleotide sequence ID" value="NZ_JAUOEK010000120.1"/>
</dbReference>
<name>A0ABT8WB88_9FLAO</name>